<accession>A0ABY6P5M9</accession>
<dbReference type="RefSeq" id="WP_265385068.1">
    <property type="nucleotide sequence ID" value="NZ_CP110617.1"/>
</dbReference>
<proteinExistence type="predicted"/>
<sequence>MMFWYGNDGGVGNGWGYLLMGVGMLVFWGLVIAGLVVVFRQPERRDRVAGGMVPAHRTAQQLLAERFARGDIDETEFTGRLAALHGQKQL</sequence>
<evidence type="ECO:0008006" key="4">
    <source>
        <dbReference type="Google" id="ProtNLM"/>
    </source>
</evidence>
<geneLocation type="plasmid" evidence="2 3">
    <name>unnamed2</name>
</geneLocation>
<gene>
    <name evidence="2" type="ORF">RHODO2019_18955</name>
</gene>
<keyword evidence="1" id="KW-1133">Transmembrane helix</keyword>
<evidence type="ECO:0000313" key="3">
    <source>
        <dbReference type="Proteomes" id="UP001164965"/>
    </source>
</evidence>
<evidence type="ECO:0000256" key="1">
    <source>
        <dbReference type="SAM" id="Phobius"/>
    </source>
</evidence>
<protein>
    <recommendedName>
        <fullName evidence="4">SHOCT domain-containing protein</fullName>
    </recommendedName>
</protein>
<evidence type="ECO:0000313" key="2">
    <source>
        <dbReference type="EMBL" id="UZJ26964.1"/>
    </source>
</evidence>
<dbReference type="EMBL" id="CP110617">
    <property type="protein sequence ID" value="UZJ26964.1"/>
    <property type="molecule type" value="Genomic_DNA"/>
</dbReference>
<dbReference type="Proteomes" id="UP001164965">
    <property type="component" value="Plasmid unnamed2"/>
</dbReference>
<keyword evidence="1" id="KW-0812">Transmembrane</keyword>
<keyword evidence="2" id="KW-0614">Plasmid</keyword>
<organism evidence="2 3">
    <name type="scientific">Rhodococcus antarcticus</name>
    <dbReference type="NCBI Taxonomy" id="2987751"/>
    <lineage>
        <taxon>Bacteria</taxon>
        <taxon>Bacillati</taxon>
        <taxon>Actinomycetota</taxon>
        <taxon>Actinomycetes</taxon>
        <taxon>Mycobacteriales</taxon>
        <taxon>Nocardiaceae</taxon>
        <taxon>Rhodococcus</taxon>
    </lineage>
</organism>
<name>A0ABY6P5M9_9NOCA</name>
<reference evidence="2" key="1">
    <citation type="submission" date="2022-10" db="EMBL/GenBank/DDBJ databases">
        <title>Rhodococcus sp.75.</title>
        <authorList>
            <person name="Sun M."/>
        </authorList>
    </citation>
    <scope>NUCLEOTIDE SEQUENCE</scope>
    <source>
        <strain evidence="2">75</strain>
        <plasmid evidence="2">unnamed2</plasmid>
    </source>
</reference>
<keyword evidence="3" id="KW-1185">Reference proteome</keyword>
<feature type="transmembrane region" description="Helical" evidence="1">
    <location>
        <begin position="15"/>
        <end position="39"/>
    </location>
</feature>
<keyword evidence="1" id="KW-0472">Membrane</keyword>